<dbReference type="PROSITE" id="PS50172">
    <property type="entry name" value="BRCT"/>
    <property type="match status" value="1"/>
</dbReference>
<reference evidence="9" key="1">
    <citation type="journal article" date="2013" name="Nature">
        <title>Pan genome of the phytoplankton Emiliania underpins its global distribution.</title>
        <authorList>
            <person name="Read B.A."/>
            <person name="Kegel J."/>
            <person name="Klute M.J."/>
            <person name="Kuo A."/>
            <person name="Lefebvre S.C."/>
            <person name="Maumus F."/>
            <person name="Mayer C."/>
            <person name="Miller J."/>
            <person name="Monier A."/>
            <person name="Salamov A."/>
            <person name="Young J."/>
            <person name="Aguilar M."/>
            <person name="Claverie J.M."/>
            <person name="Frickenhaus S."/>
            <person name="Gonzalez K."/>
            <person name="Herman E.K."/>
            <person name="Lin Y.C."/>
            <person name="Napier J."/>
            <person name="Ogata H."/>
            <person name="Sarno A.F."/>
            <person name="Shmutz J."/>
            <person name="Schroeder D."/>
            <person name="de Vargas C."/>
            <person name="Verret F."/>
            <person name="von Dassow P."/>
            <person name="Valentin K."/>
            <person name="Van de Peer Y."/>
            <person name="Wheeler G."/>
            <person name="Dacks J.B."/>
            <person name="Delwiche C.F."/>
            <person name="Dyhrman S.T."/>
            <person name="Glockner G."/>
            <person name="John U."/>
            <person name="Richards T."/>
            <person name="Worden A.Z."/>
            <person name="Zhang X."/>
            <person name="Grigoriev I.V."/>
            <person name="Allen A.E."/>
            <person name="Bidle K."/>
            <person name="Borodovsky M."/>
            <person name="Bowler C."/>
            <person name="Brownlee C."/>
            <person name="Cock J.M."/>
            <person name="Elias M."/>
            <person name="Gladyshev V.N."/>
            <person name="Groth M."/>
            <person name="Guda C."/>
            <person name="Hadaegh A."/>
            <person name="Iglesias-Rodriguez M.D."/>
            <person name="Jenkins J."/>
            <person name="Jones B.M."/>
            <person name="Lawson T."/>
            <person name="Leese F."/>
            <person name="Lindquist E."/>
            <person name="Lobanov A."/>
            <person name="Lomsadze A."/>
            <person name="Malik S.B."/>
            <person name="Marsh M.E."/>
            <person name="Mackinder L."/>
            <person name="Mock T."/>
            <person name="Mueller-Roeber B."/>
            <person name="Pagarete A."/>
            <person name="Parker M."/>
            <person name="Probert I."/>
            <person name="Quesneville H."/>
            <person name="Raines C."/>
            <person name="Rensing S.A."/>
            <person name="Riano-Pachon D.M."/>
            <person name="Richier S."/>
            <person name="Rokitta S."/>
            <person name="Shiraiwa Y."/>
            <person name="Soanes D.M."/>
            <person name="van der Giezen M."/>
            <person name="Wahlund T.M."/>
            <person name="Williams B."/>
            <person name="Wilson W."/>
            <person name="Wolfe G."/>
            <person name="Wurch L.L."/>
        </authorList>
    </citation>
    <scope>NUCLEOTIDE SEQUENCE</scope>
</reference>
<keyword evidence="1" id="KW-0479">Metal-binding</keyword>
<dbReference type="PROSITE" id="PS50199">
    <property type="entry name" value="ZF_RANBP2_2"/>
    <property type="match status" value="1"/>
</dbReference>
<dbReference type="KEGG" id="ehx:EMIHUDRAFT_98237"/>
<dbReference type="SUPFAM" id="SSF52113">
    <property type="entry name" value="BRCT domain"/>
    <property type="match status" value="1"/>
</dbReference>
<dbReference type="InterPro" id="IPR001876">
    <property type="entry name" value="Znf_RanBP2"/>
</dbReference>
<evidence type="ECO:0008006" key="10">
    <source>
        <dbReference type="Google" id="ProtNLM"/>
    </source>
</evidence>
<dbReference type="PaxDb" id="2903-EOD36834"/>
<accession>A0A0D3KM49</accession>
<feature type="domain" description="RanBP2-type" evidence="7">
    <location>
        <begin position="345"/>
        <end position="374"/>
    </location>
</feature>
<dbReference type="InterPro" id="IPR036420">
    <property type="entry name" value="BRCT_dom_sf"/>
</dbReference>
<dbReference type="GeneID" id="17282104"/>
<dbReference type="GO" id="GO:0008270">
    <property type="term" value="F:zinc ion binding"/>
    <property type="evidence" value="ECO:0007669"/>
    <property type="project" value="UniProtKB-KW"/>
</dbReference>
<organism evidence="8 9">
    <name type="scientific">Emiliania huxleyi (strain CCMP1516)</name>
    <dbReference type="NCBI Taxonomy" id="280463"/>
    <lineage>
        <taxon>Eukaryota</taxon>
        <taxon>Haptista</taxon>
        <taxon>Haptophyta</taxon>
        <taxon>Prymnesiophyceae</taxon>
        <taxon>Isochrysidales</taxon>
        <taxon>Noelaerhabdaceae</taxon>
        <taxon>Emiliania</taxon>
    </lineage>
</organism>
<feature type="region of interest" description="Disordered" evidence="5">
    <location>
        <begin position="642"/>
        <end position="664"/>
    </location>
</feature>
<evidence type="ECO:0000259" key="6">
    <source>
        <dbReference type="PROSITE" id="PS50172"/>
    </source>
</evidence>
<name>A0A0D3KM49_EMIH1</name>
<feature type="compositionally biased region" description="Gly residues" evidence="5">
    <location>
        <begin position="388"/>
        <end position="408"/>
    </location>
</feature>
<evidence type="ECO:0000256" key="4">
    <source>
        <dbReference type="PROSITE-ProRule" id="PRU00322"/>
    </source>
</evidence>
<dbReference type="Proteomes" id="UP000013827">
    <property type="component" value="Unassembled WGS sequence"/>
</dbReference>
<feature type="compositionally biased region" description="Low complexity" evidence="5">
    <location>
        <begin position="303"/>
        <end position="314"/>
    </location>
</feature>
<reference evidence="8" key="2">
    <citation type="submission" date="2024-10" db="UniProtKB">
        <authorList>
            <consortium name="EnsemblProtists"/>
        </authorList>
    </citation>
    <scope>IDENTIFICATION</scope>
</reference>
<evidence type="ECO:0000256" key="3">
    <source>
        <dbReference type="ARBA" id="ARBA00022833"/>
    </source>
</evidence>
<feature type="region of interest" description="Disordered" evidence="5">
    <location>
        <begin position="118"/>
        <end position="145"/>
    </location>
</feature>
<feature type="region of interest" description="Disordered" evidence="5">
    <location>
        <begin position="303"/>
        <end position="350"/>
    </location>
</feature>
<dbReference type="InterPro" id="IPR001357">
    <property type="entry name" value="BRCT_dom"/>
</dbReference>
<dbReference type="Gene3D" id="2.30.30.380">
    <property type="entry name" value="Zn-finger domain of Sec23/24"/>
    <property type="match status" value="1"/>
</dbReference>
<evidence type="ECO:0000313" key="9">
    <source>
        <dbReference type="Proteomes" id="UP000013827"/>
    </source>
</evidence>
<feature type="domain" description="BRCT" evidence="6">
    <location>
        <begin position="39"/>
        <end position="115"/>
    </location>
</feature>
<feature type="compositionally biased region" description="Gly residues" evidence="5">
    <location>
        <begin position="315"/>
        <end position="338"/>
    </location>
</feature>
<protein>
    <recommendedName>
        <fullName evidence="10">RanBP2-type domain-containing protein</fullName>
    </recommendedName>
</protein>
<sequence>MEKRPLPSLGGGGGGWSGHRDYMVDKRRKLAEQWSNTPAVSSVLSGAVVHVNGLSETANDHLVSLVRSLGGDYEQNPASTRLTHFVINQLSFARQDWLLACSREGCRPREASYMPAGMRDPHQPSLGFAAPPPPADSSRRGTRERWAEEEAAAAAEAEAAAEAVAAVEAAEAAEAVAAAAAAEEEQGLDPRPERESEGDLLYVSLRCTGGTAALRRGMVAAALAAMPAALEMHAYADGEAISLEPARRRLVEREGPALRRALRCALGARRQARHAEARCGIGAARSAALSRQASLAALRGGYSHASAAGPSSDPAGGGADGGAGGGEGGAEGSGGGEAQGQPPPSPDKWACEKCTLHNPMQHLACSACGEKRPQQAHSPPPAARTALHGGGSRVGGAVSGVSGGGGIDRGPRATSPVPAAWAEEYSAAFCGEEAGTAGRPGSVGGVAAESEDEALRQMARAGWQAARPLISSWLDTVCEEGAEAEGAEEGEASGASPLARYFAALVSERRLDQLGLAISFLARRVEAMPSGGQGAATLGKLVLPLADLVDSLVSGVYGAGSTFGPCDALRRAAALEGTEKLWHVTADERSSSFSIVHSSSPPVAAREEASHEQQGHVGAKALATACSAATGVALKLAQLATHRTTQQAVQPGEERAARREDRRARGVDPTLGLALCDIRCRLVHPHVDCDARRPVHHA</sequence>
<keyword evidence="2 4" id="KW-0863">Zinc-finger</keyword>
<evidence type="ECO:0000313" key="8">
    <source>
        <dbReference type="EnsemblProtists" id="EOD36834"/>
    </source>
</evidence>
<feature type="region of interest" description="Disordered" evidence="5">
    <location>
        <begin position="371"/>
        <end position="415"/>
    </location>
</feature>
<dbReference type="AlphaFoldDB" id="A0A0D3KM49"/>
<feature type="compositionally biased region" description="Basic and acidic residues" evidence="5">
    <location>
        <begin position="652"/>
        <end position="664"/>
    </location>
</feature>
<keyword evidence="9" id="KW-1185">Reference proteome</keyword>
<dbReference type="PROSITE" id="PS01358">
    <property type="entry name" value="ZF_RANBP2_1"/>
    <property type="match status" value="1"/>
</dbReference>
<evidence type="ECO:0000256" key="5">
    <source>
        <dbReference type="SAM" id="MobiDB-lite"/>
    </source>
</evidence>
<evidence type="ECO:0000259" key="7">
    <source>
        <dbReference type="PROSITE" id="PS50199"/>
    </source>
</evidence>
<dbReference type="RefSeq" id="XP_005789263.1">
    <property type="nucleotide sequence ID" value="XM_005789206.1"/>
</dbReference>
<dbReference type="HOGENOM" id="CLU_395084_0_0_1"/>
<keyword evidence="3" id="KW-0862">Zinc</keyword>
<dbReference type="SMART" id="SM00547">
    <property type="entry name" value="ZnF_RBZ"/>
    <property type="match status" value="1"/>
</dbReference>
<evidence type="ECO:0000256" key="1">
    <source>
        <dbReference type="ARBA" id="ARBA00022723"/>
    </source>
</evidence>
<dbReference type="Gene3D" id="3.40.50.10190">
    <property type="entry name" value="BRCT domain"/>
    <property type="match status" value="1"/>
</dbReference>
<proteinExistence type="predicted"/>
<dbReference type="EnsemblProtists" id="EOD36834">
    <property type="protein sequence ID" value="EOD36834"/>
    <property type="gene ID" value="EMIHUDRAFT_98237"/>
</dbReference>
<evidence type="ECO:0000256" key="2">
    <source>
        <dbReference type="ARBA" id="ARBA00022771"/>
    </source>
</evidence>